<feature type="transmembrane region" description="Helical" evidence="7">
    <location>
        <begin position="105"/>
        <end position="124"/>
    </location>
</feature>
<feature type="transmembrane region" description="Helical" evidence="7">
    <location>
        <begin position="178"/>
        <end position="205"/>
    </location>
</feature>
<dbReference type="Pfam" id="PF03169">
    <property type="entry name" value="OPT"/>
    <property type="match status" value="1"/>
</dbReference>
<evidence type="ECO:0000256" key="5">
    <source>
        <dbReference type="ARBA" id="ARBA00022989"/>
    </source>
</evidence>
<dbReference type="GO" id="GO:0016020">
    <property type="term" value="C:membrane"/>
    <property type="evidence" value="ECO:0007669"/>
    <property type="project" value="UniProtKB-SubCell"/>
</dbReference>
<keyword evidence="9" id="KW-1185">Reference proteome</keyword>
<feature type="transmembrane region" description="Helical" evidence="7">
    <location>
        <begin position="66"/>
        <end position="85"/>
    </location>
</feature>
<dbReference type="OrthoDB" id="77405at2759"/>
<dbReference type="AlphaFoldDB" id="A0A899G787"/>
<evidence type="ECO:0000313" key="9">
    <source>
        <dbReference type="Proteomes" id="UP000663699"/>
    </source>
</evidence>
<evidence type="ECO:0000256" key="1">
    <source>
        <dbReference type="ARBA" id="ARBA00004141"/>
    </source>
</evidence>
<comment type="similarity">
    <text evidence="2">Belongs to the oligopeptide OPT transporter family.</text>
</comment>
<feature type="transmembrane region" description="Helical" evidence="7">
    <location>
        <begin position="225"/>
        <end position="246"/>
    </location>
</feature>
<keyword evidence="6 7" id="KW-0472">Membrane</keyword>
<dbReference type="EMBL" id="CP054533">
    <property type="protein sequence ID" value="QSL64427.1"/>
    <property type="molecule type" value="Genomic_DNA"/>
</dbReference>
<evidence type="ECO:0000256" key="3">
    <source>
        <dbReference type="ARBA" id="ARBA00022448"/>
    </source>
</evidence>
<proteinExistence type="inferred from homology"/>
<comment type="subcellular location">
    <subcellularLocation>
        <location evidence="1">Membrane</location>
        <topology evidence="1">Multi-pass membrane protein</topology>
    </subcellularLocation>
</comment>
<evidence type="ECO:0000256" key="7">
    <source>
        <dbReference type="SAM" id="Phobius"/>
    </source>
</evidence>
<evidence type="ECO:0000256" key="6">
    <source>
        <dbReference type="ARBA" id="ARBA00023136"/>
    </source>
</evidence>
<evidence type="ECO:0000256" key="2">
    <source>
        <dbReference type="ARBA" id="ARBA00008807"/>
    </source>
</evidence>
<dbReference type="Proteomes" id="UP000663699">
    <property type="component" value="Chromosome 2"/>
</dbReference>
<evidence type="ECO:0000256" key="4">
    <source>
        <dbReference type="ARBA" id="ARBA00022692"/>
    </source>
</evidence>
<sequence length="261" mass="30079">MCYDSHFEDKIMMKKQKIGIYARPFPMNYSTLKEGNCSSFRAVIIGSFLGGIMTISNMYLGFKTGFNIFSGIFSAIMSFIIFKNFPRKLSRLFGNNCFGPKENAIAQSVTVAVSAPCIIYTSAIPAVYHLNIFSENLFENLWKFMALVVCASFYGLFIGTAFHYGGRSTKKIANKIRWFIFSLSISLIWKVVSQYTLDVLCNWHVFWKFYSSVWKSSFIIDTSNWLWHIELTPAFFGVEFLCGELYGHYLSKQNQRFFGQF</sequence>
<keyword evidence="5 7" id="KW-1133">Transmembrane helix</keyword>
<keyword evidence="4 7" id="KW-0812">Transmembrane</keyword>
<protein>
    <submittedName>
        <fullName evidence="8">Uncharacterized protein</fullName>
    </submittedName>
</protein>
<reference evidence="8" key="1">
    <citation type="submission" date="2020-06" db="EMBL/GenBank/DDBJ databases">
        <title>Genomes of multiple members of Pneumocystis genus reveal paths to human pathogen Pneumocystis jirovecii.</title>
        <authorList>
            <person name="Cisse O.H."/>
            <person name="Ma L."/>
            <person name="Dekker J."/>
            <person name="Khil P."/>
            <person name="Jo J."/>
            <person name="Brenchley J."/>
            <person name="Blair R."/>
            <person name="Pahar B."/>
            <person name="Chabe M."/>
            <person name="Van Rompay K.A."/>
            <person name="Keesler R."/>
            <person name="Sukura A."/>
            <person name="Hirsch V."/>
            <person name="Kutty G."/>
            <person name="Liu Y."/>
            <person name="Peng L."/>
            <person name="Chen J."/>
            <person name="Song J."/>
            <person name="Weissenbacher-Lang C."/>
            <person name="Xu J."/>
            <person name="Upham N.S."/>
            <person name="Stajich J.E."/>
            <person name="Cuomo C.A."/>
            <person name="Cushion M.T."/>
            <person name="Kovacs J.A."/>
        </authorList>
    </citation>
    <scope>NUCLEOTIDE SEQUENCE</scope>
    <source>
        <strain evidence="8">2A</strain>
    </source>
</reference>
<name>A0A899G787_9ASCO</name>
<dbReference type="InterPro" id="IPR004813">
    <property type="entry name" value="OPT"/>
</dbReference>
<feature type="transmembrane region" description="Helical" evidence="7">
    <location>
        <begin position="40"/>
        <end position="60"/>
    </location>
</feature>
<feature type="transmembrane region" description="Helical" evidence="7">
    <location>
        <begin position="144"/>
        <end position="166"/>
    </location>
</feature>
<evidence type="ECO:0000313" key="8">
    <source>
        <dbReference type="EMBL" id="QSL64427.1"/>
    </source>
</evidence>
<organism evidence="8 9">
    <name type="scientific">Pneumocystis wakefieldiae</name>
    <dbReference type="NCBI Taxonomy" id="38082"/>
    <lineage>
        <taxon>Eukaryota</taxon>
        <taxon>Fungi</taxon>
        <taxon>Dikarya</taxon>
        <taxon>Ascomycota</taxon>
        <taxon>Taphrinomycotina</taxon>
        <taxon>Pneumocystomycetes</taxon>
        <taxon>Pneumocystaceae</taxon>
        <taxon>Pneumocystis</taxon>
    </lineage>
</organism>
<accession>A0A899G787</accession>
<keyword evidence="3" id="KW-0813">Transport</keyword>
<gene>
    <name evidence="8" type="ORF">MERGE_001728</name>
</gene>
<dbReference type="GO" id="GO:0035673">
    <property type="term" value="F:oligopeptide transmembrane transporter activity"/>
    <property type="evidence" value="ECO:0007669"/>
    <property type="project" value="InterPro"/>
</dbReference>